<dbReference type="EMBL" id="JACHBR010000002">
    <property type="protein sequence ID" value="MBB5630969.1"/>
    <property type="molecule type" value="Genomic_DNA"/>
</dbReference>
<reference evidence="2 3" key="1">
    <citation type="submission" date="2020-08" db="EMBL/GenBank/DDBJ databases">
        <title>Sequencing the genomes of 1000 actinobacteria strains.</title>
        <authorList>
            <person name="Klenk H.-P."/>
        </authorList>
    </citation>
    <scope>NUCLEOTIDE SEQUENCE [LARGE SCALE GENOMIC DNA]</scope>
    <source>
        <strain evidence="2 3">DSM 45790</strain>
    </source>
</reference>
<dbReference type="SMART" id="SM00530">
    <property type="entry name" value="HTH_XRE"/>
    <property type="match status" value="1"/>
</dbReference>
<feature type="domain" description="HTH cro/C1-type" evidence="1">
    <location>
        <begin position="60"/>
        <end position="116"/>
    </location>
</feature>
<evidence type="ECO:0000313" key="3">
    <source>
        <dbReference type="Proteomes" id="UP000588112"/>
    </source>
</evidence>
<name>A0A7W9DUF4_9ACTN</name>
<dbReference type="Gene3D" id="1.10.260.40">
    <property type="entry name" value="lambda repressor-like DNA-binding domains"/>
    <property type="match status" value="1"/>
</dbReference>
<evidence type="ECO:0000259" key="1">
    <source>
        <dbReference type="PROSITE" id="PS50943"/>
    </source>
</evidence>
<dbReference type="Pfam" id="PF13560">
    <property type="entry name" value="HTH_31"/>
    <property type="match status" value="1"/>
</dbReference>
<dbReference type="PROSITE" id="PS50943">
    <property type="entry name" value="HTH_CROC1"/>
    <property type="match status" value="1"/>
</dbReference>
<dbReference type="GO" id="GO:0003677">
    <property type="term" value="F:DNA binding"/>
    <property type="evidence" value="ECO:0007669"/>
    <property type="project" value="InterPro"/>
</dbReference>
<dbReference type="RefSeq" id="WP_184617336.1">
    <property type="nucleotide sequence ID" value="NZ_BOOS01000061.1"/>
</dbReference>
<dbReference type="InterPro" id="IPR010982">
    <property type="entry name" value="Lambda_DNA-bd_dom_sf"/>
</dbReference>
<dbReference type="SUPFAM" id="SSF47413">
    <property type="entry name" value="lambda repressor-like DNA-binding domains"/>
    <property type="match status" value="1"/>
</dbReference>
<dbReference type="CDD" id="cd00093">
    <property type="entry name" value="HTH_XRE"/>
    <property type="match status" value="1"/>
</dbReference>
<dbReference type="Proteomes" id="UP000588112">
    <property type="component" value="Unassembled WGS sequence"/>
</dbReference>
<accession>A0A7W9DUF4</accession>
<dbReference type="InterPro" id="IPR001387">
    <property type="entry name" value="Cro/C1-type_HTH"/>
</dbReference>
<comment type="caution">
    <text evidence="2">The sequence shown here is derived from an EMBL/GenBank/DDBJ whole genome shotgun (WGS) entry which is preliminary data.</text>
</comment>
<proteinExistence type="predicted"/>
<sequence length="461" mass="50487">MGERMCPVCRKTLLSRYSGDPVCAPCARSSRGALPAVPVWLWDSPEIREALASADLPAFLLRVRSAMGLSQLELASLVGWSQSTVNRVENGERNTLYDIRELLRFADAIDMPRQVLVPLITGKSVTEYPAEGINADMDMDRRHFTGVLAGSLAAGMGWRSPIIPDRVDAAHIKQLKATIQRLYADDQRMGGGLLLSPALRQLTRVRRMLDEADFTESIGRGLLSAAGELCICAGWLAYDSGDQSHARQLFGEALLYAEHSGDERLRVNVASYLAMHAVRQARTRPGRAREALHAVAAGKDAARPWATPRVYGLLAIREATAHAVVGDEIACRKSIATAWREIERGTHEDDPDWTGFVTPTVLTYFEGLTAMTLGKPRLAVARYEHLLADASLGERNRTYYRSCLAGALLASGRRADALAEGVALLPDIGGSRRTLQELTGLREAADESSEFAYRYDRLLAA</sequence>
<evidence type="ECO:0000313" key="2">
    <source>
        <dbReference type="EMBL" id="MBB5630969.1"/>
    </source>
</evidence>
<keyword evidence="3" id="KW-1185">Reference proteome</keyword>
<dbReference type="AlphaFoldDB" id="A0A7W9DUF4"/>
<gene>
    <name evidence="2" type="ORF">BJ981_006733</name>
</gene>
<protein>
    <submittedName>
        <fullName evidence="2">Transcriptional regulator with XRE-family HTH domain</fullName>
    </submittedName>
</protein>
<organism evidence="2 3">
    <name type="scientific">Sphaerisporangium krabiense</name>
    <dbReference type="NCBI Taxonomy" id="763782"/>
    <lineage>
        <taxon>Bacteria</taxon>
        <taxon>Bacillati</taxon>
        <taxon>Actinomycetota</taxon>
        <taxon>Actinomycetes</taxon>
        <taxon>Streptosporangiales</taxon>
        <taxon>Streptosporangiaceae</taxon>
        <taxon>Sphaerisporangium</taxon>
    </lineage>
</organism>